<protein>
    <submittedName>
        <fullName evidence="2">Putative pre-mRNA-splicing factor ATP-dependent RNA helicase DHX16</fullName>
    </submittedName>
</protein>
<sequence>MLWDLQSLAVHDEEIKTNQTHFELPLSHPSIPSLAPSLEQGLCCPSLNISPPLPAILPAQISSWFSLPRPAPDSVPRLAVGTRPRGKGGEGRWEPQLGFWSSGGRPLSVSLSRTRSMPKPPRCLLQSQLGKSPVHSSEG</sequence>
<gene>
    <name evidence="2" type="ORF">DR999_PMT19758</name>
</gene>
<dbReference type="GO" id="GO:0004386">
    <property type="term" value="F:helicase activity"/>
    <property type="evidence" value="ECO:0007669"/>
    <property type="project" value="UniProtKB-KW"/>
</dbReference>
<dbReference type="EMBL" id="QXTE01000407">
    <property type="protein sequence ID" value="TFJ98347.1"/>
    <property type="molecule type" value="Genomic_DNA"/>
</dbReference>
<name>A0A4D9DPN4_9SAUR</name>
<evidence type="ECO:0000256" key="1">
    <source>
        <dbReference type="SAM" id="MobiDB-lite"/>
    </source>
</evidence>
<reference evidence="2 3" key="2">
    <citation type="submission" date="2019-04" db="EMBL/GenBank/DDBJ databases">
        <title>The genome sequence of big-headed turtle.</title>
        <authorList>
            <person name="Gong S."/>
        </authorList>
    </citation>
    <scope>NUCLEOTIDE SEQUENCE [LARGE SCALE GENOMIC DNA]</scope>
    <source>
        <strain evidence="2">DO16091913</strain>
        <tissue evidence="2">Muscle</tissue>
    </source>
</reference>
<keyword evidence="3" id="KW-1185">Reference proteome</keyword>
<dbReference type="AlphaFoldDB" id="A0A4D9DPN4"/>
<comment type="caution">
    <text evidence="2">The sequence shown here is derived from an EMBL/GenBank/DDBJ whole genome shotgun (WGS) entry which is preliminary data.</text>
</comment>
<feature type="region of interest" description="Disordered" evidence="1">
    <location>
        <begin position="75"/>
        <end position="139"/>
    </location>
</feature>
<evidence type="ECO:0000313" key="3">
    <source>
        <dbReference type="Proteomes" id="UP000297703"/>
    </source>
</evidence>
<keyword evidence="2" id="KW-0378">Hydrolase</keyword>
<keyword evidence="2" id="KW-0547">Nucleotide-binding</keyword>
<reference evidence="2 3" key="1">
    <citation type="submission" date="2019-04" db="EMBL/GenBank/DDBJ databases">
        <title>Draft genome of the big-headed turtle Platysternon megacephalum.</title>
        <authorList>
            <person name="Gong S."/>
        </authorList>
    </citation>
    <scope>NUCLEOTIDE SEQUENCE [LARGE SCALE GENOMIC DNA]</scope>
    <source>
        <strain evidence="2">DO16091913</strain>
        <tissue evidence="2">Muscle</tissue>
    </source>
</reference>
<organism evidence="2 3">
    <name type="scientific">Platysternon megacephalum</name>
    <name type="common">big-headed turtle</name>
    <dbReference type="NCBI Taxonomy" id="55544"/>
    <lineage>
        <taxon>Eukaryota</taxon>
        <taxon>Metazoa</taxon>
        <taxon>Chordata</taxon>
        <taxon>Craniata</taxon>
        <taxon>Vertebrata</taxon>
        <taxon>Euteleostomi</taxon>
        <taxon>Archelosauria</taxon>
        <taxon>Testudinata</taxon>
        <taxon>Testudines</taxon>
        <taxon>Cryptodira</taxon>
        <taxon>Durocryptodira</taxon>
        <taxon>Testudinoidea</taxon>
        <taxon>Platysternidae</taxon>
        <taxon>Platysternon</taxon>
    </lineage>
</organism>
<keyword evidence="2" id="KW-0347">Helicase</keyword>
<dbReference type="Proteomes" id="UP000297703">
    <property type="component" value="Unassembled WGS sequence"/>
</dbReference>
<accession>A0A4D9DPN4</accession>
<evidence type="ECO:0000313" key="2">
    <source>
        <dbReference type="EMBL" id="TFJ98347.1"/>
    </source>
</evidence>
<keyword evidence="2" id="KW-0067">ATP-binding</keyword>
<proteinExistence type="predicted"/>